<comment type="caution">
    <text evidence="2">The sequence shown here is derived from an EMBL/GenBank/DDBJ whole genome shotgun (WGS) entry which is preliminary data.</text>
</comment>
<dbReference type="InterPro" id="IPR051918">
    <property type="entry name" value="STPP_CPPED1"/>
</dbReference>
<evidence type="ECO:0000313" key="3">
    <source>
        <dbReference type="Proteomes" id="UP000483362"/>
    </source>
</evidence>
<sequence length="312" mass="35454">MTHIHYLYHVQVQGGRGRLLALLLLLSLWLSAWAQDVTVVVASDLHFDRPPETDQYYHVRAINALGKTIPIDAVLLCGDIFDKASPDIQALFKQRYEPGPGDKTIHYPVYLLYGNHDISPENGRPNLNKRGYELNMRYLDSLLQVGKARGDIYHVDPSSRSYSFNLGGVHFVMGMLAAGDTSYCKSNFDWLEADLKMYCSDGTPVVYLQHYGFDKWARGWWPEAHRARLMALLDRYNLAAFMVGHTHEASVQHYKGHRIYQVNNAWPDDDGSASFAVLSIKGKKVSIRTVQVLDGDGHYRWVKPTVETTLLK</sequence>
<evidence type="ECO:0000259" key="1">
    <source>
        <dbReference type="Pfam" id="PF00149"/>
    </source>
</evidence>
<dbReference type="Pfam" id="PF00149">
    <property type="entry name" value="Metallophos"/>
    <property type="match status" value="1"/>
</dbReference>
<dbReference type="EMBL" id="VULT01000003">
    <property type="protein sequence ID" value="MSS16600.1"/>
    <property type="molecule type" value="Genomic_DNA"/>
</dbReference>
<dbReference type="InterPro" id="IPR029052">
    <property type="entry name" value="Metallo-depent_PP-like"/>
</dbReference>
<keyword evidence="3" id="KW-1185">Reference proteome</keyword>
<dbReference type="Proteomes" id="UP000483362">
    <property type="component" value="Unassembled WGS sequence"/>
</dbReference>
<dbReference type="AlphaFoldDB" id="A0A6L5X8F4"/>
<dbReference type="SUPFAM" id="SSF56300">
    <property type="entry name" value="Metallo-dependent phosphatases"/>
    <property type="match status" value="1"/>
</dbReference>
<dbReference type="PANTHER" id="PTHR43143:SF1">
    <property type="entry name" value="SERINE_THREONINE-PROTEIN PHOSPHATASE CPPED1"/>
    <property type="match status" value="1"/>
</dbReference>
<dbReference type="PANTHER" id="PTHR43143">
    <property type="entry name" value="METALLOPHOSPHOESTERASE, CALCINEURIN SUPERFAMILY"/>
    <property type="match status" value="1"/>
</dbReference>
<name>A0A6L5X8F4_9BACT</name>
<gene>
    <name evidence="2" type="ORF">FYJ29_02260</name>
</gene>
<organism evidence="2 3">
    <name type="scientific">Sodaliphilus pleomorphus</name>
    <dbReference type="NCBI Taxonomy" id="2606626"/>
    <lineage>
        <taxon>Bacteria</taxon>
        <taxon>Pseudomonadati</taxon>
        <taxon>Bacteroidota</taxon>
        <taxon>Bacteroidia</taxon>
        <taxon>Bacteroidales</taxon>
        <taxon>Muribaculaceae</taxon>
        <taxon>Sodaliphilus</taxon>
    </lineage>
</organism>
<protein>
    <recommendedName>
        <fullName evidence="1">Calcineurin-like phosphoesterase domain-containing protein</fullName>
    </recommendedName>
</protein>
<evidence type="ECO:0000313" key="2">
    <source>
        <dbReference type="EMBL" id="MSS16600.1"/>
    </source>
</evidence>
<dbReference type="InterPro" id="IPR004843">
    <property type="entry name" value="Calcineurin-like_PHP"/>
</dbReference>
<dbReference type="Gene3D" id="3.60.21.10">
    <property type="match status" value="1"/>
</dbReference>
<reference evidence="2 3" key="1">
    <citation type="submission" date="2019-08" db="EMBL/GenBank/DDBJ databases">
        <title>In-depth cultivation of the pig gut microbiome towards novel bacterial diversity and tailored functional studies.</title>
        <authorList>
            <person name="Wylensek D."/>
            <person name="Hitch T.C.A."/>
            <person name="Clavel T."/>
        </authorList>
    </citation>
    <scope>NUCLEOTIDE SEQUENCE [LARGE SCALE GENOMIC DNA]</scope>
    <source>
        <strain evidence="2 3">Oil-RF-744-WCA-WT-10</strain>
    </source>
</reference>
<accession>A0A6L5X8F4</accession>
<dbReference type="GO" id="GO:0016787">
    <property type="term" value="F:hydrolase activity"/>
    <property type="evidence" value="ECO:0007669"/>
    <property type="project" value="InterPro"/>
</dbReference>
<proteinExistence type="predicted"/>
<feature type="domain" description="Calcineurin-like phosphoesterase" evidence="1">
    <location>
        <begin position="38"/>
        <end position="248"/>
    </location>
</feature>
<dbReference type="RefSeq" id="WP_154327375.1">
    <property type="nucleotide sequence ID" value="NZ_CP045696.1"/>
</dbReference>